<dbReference type="Gene3D" id="2.130.10.10">
    <property type="entry name" value="YVTN repeat-like/Quinoprotein amine dehydrogenase"/>
    <property type="match status" value="1"/>
</dbReference>
<dbReference type="InterPro" id="IPR015943">
    <property type="entry name" value="WD40/YVTN_repeat-like_dom_sf"/>
</dbReference>
<dbReference type="AlphaFoldDB" id="A0ABC8UL37"/>
<protein>
    <submittedName>
        <fullName evidence="1">Uncharacterized protein</fullName>
    </submittedName>
</protein>
<accession>A0ABC8UL37</accession>
<name>A0ABC8UL37_9AQUA</name>
<keyword evidence="2" id="KW-1185">Reference proteome</keyword>
<evidence type="ECO:0000313" key="1">
    <source>
        <dbReference type="EMBL" id="CAK9181787.1"/>
    </source>
</evidence>
<dbReference type="InterPro" id="IPR045241">
    <property type="entry name" value="Prp46/PLRG1-like"/>
</dbReference>
<proteinExistence type="predicted"/>
<dbReference type="InterPro" id="IPR036322">
    <property type="entry name" value="WD40_repeat_dom_sf"/>
</dbReference>
<dbReference type="PANTHER" id="PTHR19923:SF0">
    <property type="entry name" value="PLEIOTROPIC REGULATOR 1"/>
    <property type="match status" value="1"/>
</dbReference>
<sequence>MWDVGSGRLKLTLTRHALLLPTNIHICSLQDDKQVNCWCLEQNKVAGVDCLALHPTIDLLLTGGHDSNLSGMLSIVWDIRSKMQISSLDNTVSSVFTRPTVSNPFQVREIMFKSTYILSELISHTTPHKFGEGRKGCDITRMKNWIGFAKLVQDPQVVTGSHYTTIKFWNLRRDTIFLHYSLSDFAFPVLTTFINPAWLARR</sequence>
<dbReference type="SUPFAM" id="SSF50978">
    <property type="entry name" value="WD40 repeat-like"/>
    <property type="match status" value="1"/>
</dbReference>
<comment type="caution">
    <text evidence="1">The sequence shown here is derived from an EMBL/GenBank/DDBJ whole genome shotgun (WGS) entry which is preliminary data.</text>
</comment>
<dbReference type="EMBL" id="CAUOFW020008168">
    <property type="protein sequence ID" value="CAK9181787.1"/>
    <property type="molecule type" value="Genomic_DNA"/>
</dbReference>
<dbReference type="Proteomes" id="UP001642360">
    <property type="component" value="Unassembled WGS sequence"/>
</dbReference>
<gene>
    <name evidence="1" type="ORF">ILEXP_LOCUS51901</name>
</gene>
<organism evidence="1 2">
    <name type="scientific">Ilex paraguariensis</name>
    <name type="common">yerba mate</name>
    <dbReference type="NCBI Taxonomy" id="185542"/>
    <lineage>
        <taxon>Eukaryota</taxon>
        <taxon>Viridiplantae</taxon>
        <taxon>Streptophyta</taxon>
        <taxon>Embryophyta</taxon>
        <taxon>Tracheophyta</taxon>
        <taxon>Spermatophyta</taxon>
        <taxon>Magnoliopsida</taxon>
        <taxon>eudicotyledons</taxon>
        <taxon>Gunneridae</taxon>
        <taxon>Pentapetalae</taxon>
        <taxon>asterids</taxon>
        <taxon>campanulids</taxon>
        <taxon>Aquifoliales</taxon>
        <taxon>Aquifoliaceae</taxon>
        <taxon>Ilex</taxon>
    </lineage>
</organism>
<reference evidence="1 2" key="1">
    <citation type="submission" date="2024-02" db="EMBL/GenBank/DDBJ databases">
        <authorList>
            <person name="Vignale AGUSTIN F."/>
            <person name="Sosa J E."/>
            <person name="Modenutti C."/>
        </authorList>
    </citation>
    <scope>NUCLEOTIDE SEQUENCE [LARGE SCALE GENOMIC DNA]</scope>
</reference>
<evidence type="ECO:0000313" key="2">
    <source>
        <dbReference type="Proteomes" id="UP001642360"/>
    </source>
</evidence>
<dbReference type="PANTHER" id="PTHR19923">
    <property type="entry name" value="WD40 REPEAT PROTEINPRL1/PRL2-RELATED"/>
    <property type="match status" value="1"/>
</dbReference>